<reference evidence="1" key="1">
    <citation type="journal article" date="2021" name="Sci. Adv.">
        <title>The American lobster genome reveals insights on longevity, neural, and immune adaptations.</title>
        <authorList>
            <person name="Polinski J.M."/>
            <person name="Zimin A.V."/>
            <person name="Clark K.F."/>
            <person name="Kohn A.B."/>
            <person name="Sadowski N."/>
            <person name="Timp W."/>
            <person name="Ptitsyn A."/>
            <person name="Khanna P."/>
            <person name="Romanova D.Y."/>
            <person name="Williams P."/>
            <person name="Greenwood S.J."/>
            <person name="Moroz L.L."/>
            <person name="Walt D.R."/>
            <person name="Bodnar A.G."/>
        </authorList>
    </citation>
    <scope>NUCLEOTIDE SEQUENCE</scope>
    <source>
        <strain evidence="1">GMGI-L3</strain>
    </source>
</reference>
<protein>
    <submittedName>
        <fullName evidence="1">Uncharacterized protein</fullName>
    </submittedName>
</protein>
<keyword evidence="2" id="KW-1185">Reference proteome</keyword>
<dbReference type="AlphaFoldDB" id="A0A8J5IZ96"/>
<gene>
    <name evidence="1" type="ORF">Hamer_G019526</name>
</gene>
<accession>A0A8J5IZ96</accession>
<dbReference type="EMBL" id="JAHLQT010046868">
    <property type="protein sequence ID" value="KAG7153467.1"/>
    <property type="molecule type" value="Genomic_DNA"/>
</dbReference>
<evidence type="ECO:0000313" key="1">
    <source>
        <dbReference type="EMBL" id="KAG7153467.1"/>
    </source>
</evidence>
<proteinExistence type="predicted"/>
<dbReference type="Proteomes" id="UP000747542">
    <property type="component" value="Unassembled WGS sequence"/>
</dbReference>
<comment type="caution">
    <text evidence="1">The sequence shown here is derived from an EMBL/GenBank/DDBJ whole genome shotgun (WGS) entry which is preliminary data.</text>
</comment>
<name>A0A8J5IZ96_HOMAM</name>
<organism evidence="1 2">
    <name type="scientific">Homarus americanus</name>
    <name type="common">American lobster</name>
    <dbReference type="NCBI Taxonomy" id="6706"/>
    <lineage>
        <taxon>Eukaryota</taxon>
        <taxon>Metazoa</taxon>
        <taxon>Ecdysozoa</taxon>
        <taxon>Arthropoda</taxon>
        <taxon>Crustacea</taxon>
        <taxon>Multicrustacea</taxon>
        <taxon>Malacostraca</taxon>
        <taxon>Eumalacostraca</taxon>
        <taxon>Eucarida</taxon>
        <taxon>Decapoda</taxon>
        <taxon>Pleocyemata</taxon>
        <taxon>Astacidea</taxon>
        <taxon>Nephropoidea</taxon>
        <taxon>Nephropidae</taxon>
        <taxon>Homarus</taxon>
    </lineage>
</organism>
<sequence>MINKGTVGLMNTRVRRVSSLEKTDAVFEVTRPMAKTEKVTSLGWMGLRKPHETVDVIGRSDDRARNLIGSQFKIVGEGGI</sequence>
<evidence type="ECO:0000313" key="2">
    <source>
        <dbReference type="Proteomes" id="UP000747542"/>
    </source>
</evidence>